<evidence type="ECO:0000313" key="5">
    <source>
        <dbReference type="Proteomes" id="UP000189761"/>
    </source>
</evidence>
<reference evidence="4 5" key="1">
    <citation type="submission" date="2017-01" db="EMBL/GenBank/DDBJ databases">
        <title>Draft genome sequence of Bacillus oleronius.</title>
        <authorList>
            <person name="Allam M."/>
        </authorList>
    </citation>
    <scope>NUCLEOTIDE SEQUENCE [LARGE SCALE GENOMIC DNA]</scope>
    <source>
        <strain evidence="4 5">DSM 9356</strain>
    </source>
</reference>
<dbReference type="EMBL" id="JAROYP010000002">
    <property type="protein sequence ID" value="MDH5160143.1"/>
    <property type="molecule type" value="Genomic_DNA"/>
</dbReference>
<keyword evidence="2" id="KW-0472">Membrane</keyword>
<sequence length="125" mass="13839">MNDETRYDKLEDSFHKERMEDKENHDYHEETAAEVAAPVSFNRDRGNDVSEDKDHEHAHVSGKVIGWSALALSVLSLFFLPIVLGAAGTILGFVARRRGARALGAWSIGIGVVSLILGIFVQPFF</sequence>
<evidence type="ECO:0000256" key="2">
    <source>
        <dbReference type="SAM" id="Phobius"/>
    </source>
</evidence>
<accession>A0A8E2I7H5</accession>
<keyword evidence="2" id="KW-0812">Transmembrane</keyword>
<name>A0A8E2I7H5_9BACI</name>
<dbReference type="PANTHER" id="PTHR40040:SF1">
    <property type="entry name" value="MEMBRANE PROTEIN"/>
    <property type="match status" value="1"/>
</dbReference>
<dbReference type="EMBL" id="MTLA01000133">
    <property type="protein sequence ID" value="OOP68151.1"/>
    <property type="molecule type" value="Genomic_DNA"/>
</dbReference>
<keyword evidence="2" id="KW-1133">Transmembrane helix</keyword>
<proteinExistence type="predicted"/>
<evidence type="ECO:0000313" key="4">
    <source>
        <dbReference type="EMBL" id="OOP68151.1"/>
    </source>
</evidence>
<feature type="transmembrane region" description="Helical" evidence="2">
    <location>
        <begin position="69"/>
        <end position="95"/>
    </location>
</feature>
<dbReference type="InterPro" id="IPR055338">
    <property type="entry name" value="YqfX-like"/>
</dbReference>
<feature type="transmembrane region" description="Helical" evidence="2">
    <location>
        <begin position="102"/>
        <end position="121"/>
    </location>
</feature>
<gene>
    <name evidence="4" type="ORF">BWZ43_12050</name>
    <name evidence="3" type="ORF">P5X88_04285</name>
</gene>
<comment type="caution">
    <text evidence="4">The sequence shown here is derived from an EMBL/GenBank/DDBJ whole genome shotgun (WGS) entry which is preliminary data.</text>
</comment>
<evidence type="ECO:0000256" key="1">
    <source>
        <dbReference type="SAM" id="MobiDB-lite"/>
    </source>
</evidence>
<dbReference type="RefSeq" id="WP_058002165.1">
    <property type="nucleotide sequence ID" value="NZ_CP065424.1"/>
</dbReference>
<dbReference type="Proteomes" id="UP001159179">
    <property type="component" value="Unassembled WGS sequence"/>
</dbReference>
<organism evidence="4 5">
    <name type="scientific">Heyndrickxia oleronia</name>
    <dbReference type="NCBI Taxonomy" id="38875"/>
    <lineage>
        <taxon>Bacteria</taxon>
        <taxon>Bacillati</taxon>
        <taxon>Bacillota</taxon>
        <taxon>Bacilli</taxon>
        <taxon>Bacillales</taxon>
        <taxon>Bacillaceae</taxon>
        <taxon>Heyndrickxia</taxon>
    </lineage>
</organism>
<feature type="region of interest" description="Disordered" evidence="1">
    <location>
        <begin position="1"/>
        <end position="27"/>
    </location>
</feature>
<keyword evidence="5" id="KW-1185">Reference proteome</keyword>
<dbReference type="Proteomes" id="UP000189761">
    <property type="component" value="Unassembled WGS sequence"/>
</dbReference>
<dbReference type="AlphaFoldDB" id="A0A8E2I7H5"/>
<dbReference type="PANTHER" id="PTHR40040">
    <property type="entry name" value="SMALL HYDROPHOBIC PROTEIN-RELATED"/>
    <property type="match status" value="1"/>
</dbReference>
<protein>
    <submittedName>
        <fullName evidence="3">DUF4190 domain-containing protein</fullName>
    </submittedName>
</protein>
<reference evidence="3" key="2">
    <citation type="submission" date="2023-03" db="EMBL/GenBank/DDBJ databases">
        <title>Bacterial isolates from washroom surfaces on a university campus.</title>
        <authorList>
            <person name="Holman D.B."/>
            <person name="Gzyl K.E."/>
            <person name="Taheri A.E."/>
        </authorList>
    </citation>
    <scope>NUCLEOTIDE SEQUENCE</scope>
    <source>
        <strain evidence="3">RD03</strain>
    </source>
</reference>
<evidence type="ECO:0000313" key="3">
    <source>
        <dbReference type="EMBL" id="MDH5160143.1"/>
    </source>
</evidence>